<dbReference type="Proteomes" id="UP000321926">
    <property type="component" value="Unassembled WGS sequence"/>
</dbReference>
<evidence type="ECO:0000313" key="4">
    <source>
        <dbReference type="Proteomes" id="UP000321926"/>
    </source>
</evidence>
<dbReference type="OrthoDB" id="1112363at2"/>
<feature type="signal peptide" evidence="1">
    <location>
        <begin position="1"/>
        <end position="22"/>
    </location>
</feature>
<name>A0A5C8JJE3_9BACT</name>
<keyword evidence="1" id="KW-0732">Signal</keyword>
<comment type="caution">
    <text evidence="3">The sequence shown here is derived from an EMBL/GenBank/DDBJ whole genome shotgun (WGS) entry which is preliminary data.</text>
</comment>
<reference evidence="3 4" key="1">
    <citation type="submission" date="2019-08" db="EMBL/GenBank/DDBJ databases">
        <authorList>
            <person name="Shi S."/>
        </authorList>
    </citation>
    <scope>NUCLEOTIDE SEQUENCE [LARGE SCALE GENOMIC DNA]</scope>
    <source>
        <strain evidence="3 4">GY10130</strain>
    </source>
</reference>
<dbReference type="EMBL" id="VRTY01000070">
    <property type="protein sequence ID" value="TXK36804.1"/>
    <property type="molecule type" value="Genomic_DNA"/>
</dbReference>
<dbReference type="AlphaFoldDB" id="A0A5C8JJE3"/>
<evidence type="ECO:0000256" key="1">
    <source>
        <dbReference type="SAM" id="SignalP"/>
    </source>
</evidence>
<gene>
    <name evidence="3" type="ORF">FVR03_16820</name>
</gene>
<dbReference type="RefSeq" id="WP_147922925.1">
    <property type="nucleotide sequence ID" value="NZ_VRTY01000070.1"/>
</dbReference>
<proteinExistence type="predicted"/>
<feature type="domain" description="DUF6268" evidence="2">
    <location>
        <begin position="124"/>
        <end position="297"/>
    </location>
</feature>
<feature type="chain" id="PRO_5022997933" description="DUF6268 domain-containing protein" evidence="1">
    <location>
        <begin position="23"/>
        <end position="339"/>
    </location>
</feature>
<evidence type="ECO:0000259" key="2">
    <source>
        <dbReference type="Pfam" id="PF19783"/>
    </source>
</evidence>
<protein>
    <recommendedName>
        <fullName evidence="2">DUF6268 domain-containing protein</fullName>
    </recommendedName>
</protein>
<organism evidence="3 4">
    <name type="scientific">Pontibacter qinzhouensis</name>
    <dbReference type="NCBI Taxonomy" id="2603253"/>
    <lineage>
        <taxon>Bacteria</taxon>
        <taxon>Pseudomonadati</taxon>
        <taxon>Bacteroidota</taxon>
        <taxon>Cytophagia</taxon>
        <taxon>Cytophagales</taxon>
        <taxon>Hymenobacteraceae</taxon>
        <taxon>Pontibacter</taxon>
    </lineage>
</organism>
<accession>A0A5C8JJE3</accession>
<evidence type="ECO:0000313" key="3">
    <source>
        <dbReference type="EMBL" id="TXK36804.1"/>
    </source>
</evidence>
<sequence length="339" mass="39691">MKVLRYCLIWSHAFLLSQFVSAQAIEPKEDKIYANPSVEGMPRGRGVVIGYERLPQFDIESRTDDQSIGNGSGRVRRNNKWDMRLMAPVLNKPQTKLIVGVTYNVEEFNFENMEPSTYSLYRYLEDRDLKSLGLQVAFLRSIDEEKFYLIRLKGELNGDYTQENINITDYLKTTIDMAYGWKKSPHFAWGVGAQFGYTFGRRRLYPGIMYNRTFNDKWGVESIFPANLRFRRNVSEKTILYAGYRLEGASYNLYVNQPPLAQFEDIELRRTDIKALLRLEQEIYDFLWFSVEGGFRQYYRNRIYDVVGSRDELINNDLAGAGYVGVELYLVPPRRFSQK</sequence>
<dbReference type="Pfam" id="PF19783">
    <property type="entry name" value="DUF6268"/>
    <property type="match status" value="1"/>
</dbReference>
<dbReference type="InterPro" id="IPR046235">
    <property type="entry name" value="DUF6268"/>
</dbReference>
<keyword evidence="4" id="KW-1185">Reference proteome</keyword>